<dbReference type="GO" id="GO:0035556">
    <property type="term" value="P:intracellular signal transduction"/>
    <property type="evidence" value="ECO:0000318"/>
    <property type="project" value="GO_Central"/>
</dbReference>
<dbReference type="EMBL" id="CM000838">
    <property type="protein sequence ID" value="KRH59541.1"/>
    <property type="molecule type" value="Genomic_DNA"/>
</dbReference>
<keyword evidence="3" id="KW-0418">Kinase</keyword>
<feature type="domain" description="Protein kinase" evidence="6">
    <location>
        <begin position="1"/>
        <end position="276"/>
    </location>
</feature>
<dbReference type="InterPro" id="IPR050588">
    <property type="entry name" value="WNK_Ser-Thr_kinase"/>
</dbReference>
<evidence type="ECO:0000259" key="6">
    <source>
        <dbReference type="PROSITE" id="PS50011"/>
    </source>
</evidence>
<dbReference type="Gramene" id="KRH59541">
    <property type="protein sequence ID" value="KRH59541"/>
    <property type="gene ID" value="GLYMA_05G189300"/>
</dbReference>
<evidence type="ECO:0000256" key="4">
    <source>
        <dbReference type="ARBA" id="ARBA00047899"/>
    </source>
</evidence>
<dbReference type="Pfam" id="PF00069">
    <property type="entry name" value="Pkinase"/>
    <property type="match status" value="1"/>
</dbReference>
<comment type="catalytic activity">
    <reaction evidence="4">
        <text>L-threonyl-[protein] + ATP = O-phospho-L-threonyl-[protein] + ADP + H(+)</text>
        <dbReference type="Rhea" id="RHEA:46608"/>
        <dbReference type="Rhea" id="RHEA-COMP:11060"/>
        <dbReference type="Rhea" id="RHEA-COMP:11605"/>
        <dbReference type="ChEBI" id="CHEBI:15378"/>
        <dbReference type="ChEBI" id="CHEBI:30013"/>
        <dbReference type="ChEBI" id="CHEBI:30616"/>
        <dbReference type="ChEBI" id="CHEBI:61977"/>
        <dbReference type="ChEBI" id="CHEBI:456216"/>
        <dbReference type="EC" id="2.7.11.1"/>
    </reaction>
</comment>
<protein>
    <recommendedName>
        <fullName evidence="1">non-specific serine/threonine protein kinase</fullName>
        <ecNumber evidence="1">2.7.11.1</ecNumber>
    </recommendedName>
</protein>
<evidence type="ECO:0000313" key="8">
    <source>
        <dbReference type="EnsemblPlants" id="KRH59541"/>
    </source>
</evidence>
<dbReference type="Proteomes" id="UP000008827">
    <property type="component" value="Chromosome 5"/>
</dbReference>
<dbReference type="InterPro" id="IPR011009">
    <property type="entry name" value="Kinase-like_dom_sf"/>
</dbReference>
<dbReference type="EC" id="2.7.11.1" evidence="1"/>
<dbReference type="Gene3D" id="1.10.510.10">
    <property type="entry name" value="Transferase(Phosphotransferase) domain 1"/>
    <property type="match status" value="1"/>
</dbReference>
<dbReference type="PaxDb" id="3847-GLYMA05G32281.1"/>
<reference evidence="7" key="3">
    <citation type="submission" date="2018-07" db="EMBL/GenBank/DDBJ databases">
        <title>WGS assembly of Glycine max.</title>
        <authorList>
            <person name="Schmutz J."/>
            <person name="Cannon S."/>
            <person name="Schlueter J."/>
            <person name="Ma J."/>
            <person name="Mitros T."/>
            <person name="Nelson W."/>
            <person name="Hyten D."/>
            <person name="Song Q."/>
            <person name="Thelen J."/>
            <person name="Cheng J."/>
            <person name="Xu D."/>
            <person name="Hellsten U."/>
            <person name="May G."/>
            <person name="Yu Y."/>
            <person name="Sakurai T."/>
            <person name="Umezawa T."/>
            <person name="Bhattacharyya M."/>
            <person name="Sandhu D."/>
            <person name="Valliyodan B."/>
            <person name="Lindquist E."/>
            <person name="Peto M."/>
            <person name="Grant D."/>
            <person name="Shu S."/>
            <person name="Goodstein D."/>
            <person name="Barry K."/>
            <person name="Futrell-Griggs M."/>
            <person name="Abernathy B."/>
            <person name="Du J."/>
            <person name="Tian Z."/>
            <person name="Zhu L."/>
            <person name="Gill N."/>
            <person name="Joshi T."/>
            <person name="Libault M."/>
            <person name="Sethuraman A."/>
            <person name="Zhang X."/>
            <person name="Shinozaki K."/>
            <person name="Nguyen H."/>
            <person name="Wing R."/>
            <person name="Cregan P."/>
            <person name="Specht J."/>
            <person name="Grimwood J."/>
            <person name="Rokhsar D."/>
            <person name="Stacey G."/>
            <person name="Shoemaker R."/>
            <person name="Jackson S."/>
        </authorList>
    </citation>
    <scope>NUCLEOTIDE SEQUENCE</scope>
    <source>
        <tissue evidence="7">Callus</tissue>
    </source>
</reference>
<evidence type="ECO:0000313" key="7">
    <source>
        <dbReference type="EMBL" id="KRH59541.1"/>
    </source>
</evidence>
<accession>A0A0R0K4F8</accession>
<comment type="catalytic activity">
    <reaction evidence="5">
        <text>L-seryl-[protein] + ATP = O-phospho-L-seryl-[protein] + ADP + H(+)</text>
        <dbReference type="Rhea" id="RHEA:17989"/>
        <dbReference type="Rhea" id="RHEA-COMP:9863"/>
        <dbReference type="Rhea" id="RHEA-COMP:11604"/>
        <dbReference type="ChEBI" id="CHEBI:15378"/>
        <dbReference type="ChEBI" id="CHEBI:29999"/>
        <dbReference type="ChEBI" id="CHEBI:30616"/>
        <dbReference type="ChEBI" id="CHEBI:83421"/>
        <dbReference type="ChEBI" id="CHEBI:456216"/>
        <dbReference type="EC" id="2.7.11.1"/>
    </reaction>
</comment>
<dbReference type="STRING" id="3847.A0A0R0K4F8"/>
<dbReference type="InParanoid" id="A0A0R0K4F8"/>
<evidence type="ECO:0000256" key="3">
    <source>
        <dbReference type="ARBA" id="ARBA00022777"/>
    </source>
</evidence>
<gene>
    <name evidence="7" type="ORF">GLYMA_05G189300</name>
</gene>
<dbReference type="PROSITE" id="PS00108">
    <property type="entry name" value="PROTEIN_KINASE_ST"/>
    <property type="match status" value="1"/>
</dbReference>
<reference evidence="7 8" key="1">
    <citation type="journal article" date="2010" name="Nature">
        <title>Genome sequence of the palaeopolyploid soybean.</title>
        <authorList>
            <person name="Schmutz J."/>
            <person name="Cannon S.B."/>
            <person name="Schlueter J."/>
            <person name="Ma J."/>
            <person name="Mitros T."/>
            <person name="Nelson W."/>
            <person name="Hyten D.L."/>
            <person name="Song Q."/>
            <person name="Thelen J.J."/>
            <person name="Cheng J."/>
            <person name="Xu D."/>
            <person name="Hellsten U."/>
            <person name="May G.D."/>
            <person name="Yu Y."/>
            <person name="Sakurai T."/>
            <person name="Umezawa T."/>
            <person name="Bhattacharyya M.K."/>
            <person name="Sandhu D."/>
            <person name="Valliyodan B."/>
            <person name="Lindquist E."/>
            <person name="Peto M."/>
            <person name="Grant D."/>
            <person name="Shu S."/>
            <person name="Goodstein D."/>
            <person name="Barry K."/>
            <person name="Futrell-Griggs M."/>
            <person name="Abernathy B."/>
            <person name="Du J."/>
            <person name="Tian Z."/>
            <person name="Zhu L."/>
            <person name="Gill N."/>
            <person name="Joshi T."/>
            <person name="Libault M."/>
            <person name="Sethuraman A."/>
            <person name="Zhang X.-C."/>
            <person name="Shinozaki K."/>
            <person name="Nguyen H.T."/>
            <person name="Wing R.A."/>
            <person name="Cregan P."/>
            <person name="Specht J."/>
            <person name="Grimwood J."/>
            <person name="Rokhsar D."/>
            <person name="Stacey G."/>
            <person name="Shoemaker R.C."/>
            <person name="Jackson S.A."/>
        </authorList>
    </citation>
    <scope>NUCLEOTIDE SEQUENCE</scope>
    <source>
        <strain evidence="8">cv. Williams 82</strain>
        <tissue evidence="7">Callus</tissue>
    </source>
</reference>
<dbReference type="GO" id="GO:0005737">
    <property type="term" value="C:cytoplasm"/>
    <property type="evidence" value="ECO:0000318"/>
    <property type="project" value="GO_Central"/>
</dbReference>
<keyword evidence="2" id="KW-0723">Serine/threonine-protein kinase</keyword>
<dbReference type="PANTHER" id="PTHR13902">
    <property type="entry name" value="SERINE/THREONINE-PROTEIN KINASE WNK WITH NO LYSINE -RELATED"/>
    <property type="match status" value="1"/>
</dbReference>
<dbReference type="SUPFAM" id="SSF56112">
    <property type="entry name" value="Protein kinase-like (PK-like)"/>
    <property type="match status" value="1"/>
</dbReference>
<proteinExistence type="predicted"/>
<dbReference type="SMART" id="SM00220">
    <property type="entry name" value="S_TKc"/>
    <property type="match status" value="1"/>
</dbReference>
<dbReference type="SMR" id="A0A0R0K4F8"/>
<dbReference type="GO" id="GO:0005524">
    <property type="term" value="F:ATP binding"/>
    <property type="evidence" value="ECO:0007669"/>
    <property type="project" value="InterPro"/>
</dbReference>
<evidence type="ECO:0000256" key="2">
    <source>
        <dbReference type="ARBA" id="ARBA00022527"/>
    </source>
</evidence>
<name>A0A0R0K4F8_SOYBN</name>
<evidence type="ECO:0000313" key="9">
    <source>
        <dbReference type="Proteomes" id="UP000008827"/>
    </source>
</evidence>
<dbReference type="Gene3D" id="3.30.200.20">
    <property type="entry name" value="Phosphorylase Kinase, domain 1"/>
    <property type="match status" value="1"/>
</dbReference>
<dbReference type="InterPro" id="IPR000719">
    <property type="entry name" value="Prot_kinase_dom"/>
</dbReference>
<dbReference type="EnsemblPlants" id="KRH59541">
    <property type="protein sequence ID" value="KRH59541"/>
    <property type="gene ID" value="GLYMA_05G189300"/>
</dbReference>
<dbReference type="InterPro" id="IPR008271">
    <property type="entry name" value="Ser/Thr_kinase_AS"/>
</dbReference>
<keyword evidence="3" id="KW-0808">Transferase</keyword>
<keyword evidence="9" id="KW-1185">Reference proteome</keyword>
<evidence type="ECO:0000256" key="5">
    <source>
        <dbReference type="ARBA" id="ARBA00048679"/>
    </source>
</evidence>
<dbReference type="GO" id="GO:0004674">
    <property type="term" value="F:protein serine/threonine kinase activity"/>
    <property type="evidence" value="ECO:0000318"/>
    <property type="project" value="GO_Central"/>
</dbReference>
<dbReference type="PROSITE" id="PS50011">
    <property type="entry name" value="PROTEIN_KINASE_DOM"/>
    <property type="match status" value="1"/>
</dbReference>
<organism evidence="7">
    <name type="scientific">Glycine max</name>
    <name type="common">Soybean</name>
    <name type="synonym">Glycine hispida</name>
    <dbReference type="NCBI Taxonomy" id="3847"/>
    <lineage>
        <taxon>Eukaryota</taxon>
        <taxon>Viridiplantae</taxon>
        <taxon>Streptophyta</taxon>
        <taxon>Embryophyta</taxon>
        <taxon>Tracheophyta</taxon>
        <taxon>Spermatophyta</taxon>
        <taxon>Magnoliopsida</taxon>
        <taxon>eudicotyledons</taxon>
        <taxon>Gunneridae</taxon>
        <taxon>Pentapetalae</taxon>
        <taxon>rosids</taxon>
        <taxon>fabids</taxon>
        <taxon>Fabales</taxon>
        <taxon>Fabaceae</taxon>
        <taxon>Papilionoideae</taxon>
        <taxon>50 kb inversion clade</taxon>
        <taxon>NPAAA clade</taxon>
        <taxon>indigoferoid/millettioid clade</taxon>
        <taxon>Phaseoleae</taxon>
        <taxon>Glycine</taxon>
        <taxon>Glycine subgen. Soja</taxon>
    </lineage>
</organism>
<reference evidence="8" key="2">
    <citation type="submission" date="2018-02" db="UniProtKB">
        <authorList>
            <consortium name="EnsemblPlants"/>
        </authorList>
    </citation>
    <scope>IDENTIFICATION</scope>
    <source>
        <strain evidence="8">Williams 82</strain>
    </source>
</reference>
<dbReference type="AlphaFoldDB" id="A0A0R0K4F8"/>
<sequence>MSLTGAGHLEPPDPDVLDIDPTCRYIKDICNVFCVNGIEVAWSLVQIDEVLKSPADLERRYSEVHLLSSLKHNNAVRFYNSWILMTSARRVDLKAIKGWARQILMGLNYPHSHNPPVMHRDLKGDNIFINGHQGEVKIGDLGLTTFLERSNSKSIIVKTNPEFMAPELYDENYNELADIYSFGMCILELVTSEYPYSECRNSAQIYKKVSSPMDPFLQMNGSTNNGFFPLLDIVLPKFGAFESRCMLSEGRASAHKGDISMGLGDTRRARNIHFIFYLESDGAVSISSETVEQLELAGHNVKFIAELIDLANRESWSWQKCKGSSKHSTTTVVVADDLGKENFDNMDIDQFSEIESFFGFPNIVSSSESEGELRIKLEMIEQSIKKK</sequence>
<evidence type="ECO:0000256" key="1">
    <source>
        <dbReference type="ARBA" id="ARBA00012513"/>
    </source>
</evidence>